<dbReference type="Proteomes" id="UP000030751">
    <property type="component" value="Unassembled WGS sequence"/>
</dbReference>
<dbReference type="HOGENOM" id="CLU_1540121_0_0_1"/>
<accession>W9PNL0</accession>
<evidence type="ECO:0000256" key="1">
    <source>
        <dbReference type="SAM" id="MobiDB-lite"/>
    </source>
</evidence>
<proteinExistence type="predicted"/>
<dbReference type="EMBL" id="JH650973">
    <property type="protein sequence ID" value="EXA41325.1"/>
    <property type="molecule type" value="Genomic_DNA"/>
</dbReference>
<gene>
    <name evidence="2" type="ORF">FOVG_09819</name>
</gene>
<reference evidence="2" key="2">
    <citation type="submission" date="2012-05" db="EMBL/GenBank/DDBJ databases">
        <title>Annotation of the Genome Sequence of Fusarium oxysporum HDV247.</title>
        <authorList>
            <consortium name="The Broad Institute Genomics Platform"/>
            <person name="Ma L.-J."/>
            <person name="Corby-Kistler H."/>
            <person name="Broz K."/>
            <person name="Gale L.R."/>
            <person name="Jonkers W."/>
            <person name="O'Donnell K."/>
            <person name="Ploetz R."/>
            <person name="Steinberg C."/>
            <person name="Schwartz D.C."/>
            <person name="VanEtten H."/>
            <person name="Zhou S."/>
            <person name="Young S.K."/>
            <person name="Zeng Q."/>
            <person name="Gargeya S."/>
            <person name="Fitzgerald M."/>
            <person name="Abouelleil A."/>
            <person name="Alvarado L."/>
            <person name="Chapman S.B."/>
            <person name="Gainer-Dewar J."/>
            <person name="Goldberg J."/>
            <person name="Griggs A."/>
            <person name="Gujja S."/>
            <person name="Hansen M."/>
            <person name="Howarth C."/>
            <person name="Imamovic A."/>
            <person name="Ireland A."/>
            <person name="Larimer J."/>
            <person name="McCowan C."/>
            <person name="Murphy C."/>
            <person name="Pearson M."/>
            <person name="Poon T.W."/>
            <person name="Priest M."/>
            <person name="Roberts A."/>
            <person name="Saif S."/>
            <person name="Shea T."/>
            <person name="Sykes S."/>
            <person name="Wortman J."/>
            <person name="Nusbaum C."/>
            <person name="Birren B."/>
        </authorList>
    </citation>
    <scope>NUCLEOTIDE SEQUENCE</scope>
    <source>
        <strain evidence="2">HDV247</strain>
    </source>
</reference>
<protein>
    <submittedName>
        <fullName evidence="2">Uncharacterized protein</fullName>
    </submittedName>
</protein>
<reference evidence="2" key="1">
    <citation type="submission" date="2011-10" db="EMBL/GenBank/DDBJ databases">
        <title>The Genome Sequence of Fusarium oxysporum HDV247.</title>
        <authorList>
            <consortium name="The Broad Institute Genome Sequencing Platform"/>
            <person name="Ma L.-J."/>
            <person name="Gale L.R."/>
            <person name="Schwartz D.C."/>
            <person name="Zhou S."/>
            <person name="Corby-Kistler H."/>
            <person name="Young S.K."/>
            <person name="Zeng Q."/>
            <person name="Gargeya S."/>
            <person name="Fitzgerald M."/>
            <person name="Haas B."/>
            <person name="Abouelleil A."/>
            <person name="Alvarado L."/>
            <person name="Arachchi H.M."/>
            <person name="Berlin A."/>
            <person name="Brown A."/>
            <person name="Chapman S.B."/>
            <person name="Chen Z."/>
            <person name="Dunbar C."/>
            <person name="Freedman E."/>
            <person name="Gearin G."/>
            <person name="Goldberg J."/>
            <person name="Griggs A."/>
            <person name="Gujja S."/>
            <person name="Heiman D."/>
            <person name="Howarth C."/>
            <person name="Larson L."/>
            <person name="Lui A."/>
            <person name="MacDonald P.J.P."/>
            <person name="Montmayeur A."/>
            <person name="Murphy C."/>
            <person name="Neiman D."/>
            <person name="Pearson M."/>
            <person name="Priest M."/>
            <person name="Roberts A."/>
            <person name="Saif S."/>
            <person name="Shea T."/>
            <person name="Shenoy N."/>
            <person name="Sisk P."/>
            <person name="Stolte C."/>
            <person name="Sykes S."/>
            <person name="Wortman J."/>
            <person name="Nusbaum C."/>
            <person name="Birren B."/>
        </authorList>
    </citation>
    <scope>NUCLEOTIDE SEQUENCE [LARGE SCALE GENOMIC DNA]</scope>
    <source>
        <strain evidence="2">HDV247</strain>
    </source>
</reference>
<dbReference type="AlphaFoldDB" id="W9PNL0"/>
<sequence>MLYKVVAGLEEWQDAPDNRHAALSSSLCVALVSEGVAGVPIKIEAARGEQASAVQKLEAIHEYLGDKDTNVSSTKTNGKSRVQASPTPSIVQLWYGAEQDRLYSDANSVDRRTQLRKLVEYEETVVKLRSKGKASRRGVQGQGDQKSDDKASQRPEIRLAWRHLERSLRVSRASIKTDEKQRLSLVYDKFVGGRSAELRNGQGENAVGSRGTLM</sequence>
<evidence type="ECO:0000313" key="2">
    <source>
        <dbReference type="EMBL" id="EXA41325.1"/>
    </source>
</evidence>
<feature type="region of interest" description="Disordered" evidence="1">
    <location>
        <begin position="130"/>
        <end position="156"/>
    </location>
</feature>
<feature type="compositionally biased region" description="Basic and acidic residues" evidence="1">
    <location>
        <begin position="145"/>
        <end position="156"/>
    </location>
</feature>
<organism evidence="2">
    <name type="scientific">Fusarium oxysporum f. sp. pisi HDV247</name>
    <dbReference type="NCBI Taxonomy" id="1080344"/>
    <lineage>
        <taxon>Eukaryota</taxon>
        <taxon>Fungi</taxon>
        <taxon>Dikarya</taxon>
        <taxon>Ascomycota</taxon>
        <taxon>Pezizomycotina</taxon>
        <taxon>Sordariomycetes</taxon>
        <taxon>Hypocreomycetidae</taxon>
        <taxon>Hypocreales</taxon>
        <taxon>Nectriaceae</taxon>
        <taxon>Fusarium</taxon>
        <taxon>Fusarium oxysporum species complex</taxon>
    </lineage>
</organism>
<name>W9PNL0_FUSOX</name>